<keyword evidence="1" id="KW-0677">Repeat</keyword>
<name>A0AAD8V6B2_LOLMU</name>
<organism evidence="4 5">
    <name type="scientific">Lolium multiflorum</name>
    <name type="common">Italian ryegrass</name>
    <name type="synonym">Lolium perenne subsp. multiflorum</name>
    <dbReference type="NCBI Taxonomy" id="4521"/>
    <lineage>
        <taxon>Eukaryota</taxon>
        <taxon>Viridiplantae</taxon>
        <taxon>Streptophyta</taxon>
        <taxon>Embryophyta</taxon>
        <taxon>Tracheophyta</taxon>
        <taxon>Spermatophyta</taxon>
        <taxon>Magnoliopsida</taxon>
        <taxon>Liliopsida</taxon>
        <taxon>Poales</taxon>
        <taxon>Poaceae</taxon>
        <taxon>BOP clade</taxon>
        <taxon>Pooideae</taxon>
        <taxon>Poodae</taxon>
        <taxon>Poeae</taxon>
        <taxon>Poeae Chloroplast Group 2 (Poeae type)</taxon>
        <taxon>Loliodinae</taxon>
        <taxon>Loliinae</taxon>
        <taxon>Lolium</taxon>
    </lineage>
</organism>
<evidence type="ECO:0000256" key="2">
    <source>
        <dbReference type="ARBA" id="ARBA00022946"/>
    </source>
</evidence>
<sequence>MYAKRGSLEESWKVFEGAAHRSFIVWTAMISANVKHGSYDVVMSLFDNMVRSGVAPEMWCFSPSSRPAATEGDWGRVAKVRRQTRERGVTKIGFSWVDFGASTGKASAHGGDIQSGRGVRLGDEAFEELFLHGKDKCFLMSQNSEEMQEIYKVAEGLGWEMKLLKNYFSMGKTSVF</sequence>
<keyword evidence="5" id="KW-1185">Reference proteome</keyword>
<dbReference type="AlphaFoldDB" id="A0AAD8V6B2"/>
<dbReference type="EMBL" id="JAUUTY010000725">
    <property type="protein sequence ID" value="KAK1593391.1"/>
    <property type="molecule type" value="Genomic_DNA"/>
</dbReference>
<protein>
    <recommendedName>
        <fullName evidence="6">Pentatricopeptide repeat-containing protein</fullName>
    </recommendedName>
</protein>
<evidence type="ECO:0008006" key="6">
    <source>
        <dbReference type="Google" id="ProtNLM"/>
    </source>
</evidence>
<gene>
    <name evidence="4" type="ORF">QYE76_059309</name>
</gene>
<accession>A0AAD8V6B2</accession>
<dbReference type="Proteomes" id="UP001231189">
    <property type="component" value="Unassembled WGS sequence"/>
</dbReference>
<dbReference type="NCBIfam" id="TIGR00756">
    <property type="entry name" value="PPR"/>
    <property type="match status" value="1"/>
</dbReference>
<evidence type="ECO:0000313" key="4">
    <source>
        <dbReference type="EMBL" id="KAK1593391.1"/>
    </source>
</evidence>
<dbReference type="PANTHER" id="PTHR47926:SF524">
    <property type="entry name" value="(WILD MALAYSIAN BANANA) HYPOTHETICAL PROTEIN"/>
    <property type="match status" value="1"/>
</dbReference>
<comment type="caution">
    <text evidence="4">The sequence shown here is derived from an EMBL/GenBank/DDBJ whole genome shotgun (WGS) entry which is preliminary data.</text>
</comment>
<dbReference type="Gene3D" id="1.25.40.10">
    <property type="entry name" value="Tetratricopeptide repeat domain"/>
    <property type="match status" value="1"/>
</dbReference>
<feature type="repeat" description="PPR" evidence="3">
    <location>
        <begin position="22"/>
        <end position="56"/>
    </location>
</feature>
<dbReference type="InterPro" id="IPR002885">
    <property type="entry name" value="PPR_rpt"/>
</dbReference>
<dbReference type="PANTHER" id="PTHR47926">
    <property type="entry name" value="PENTATRICOPEPTIDE REPEAT-CONTAINING PROTEIN"/>
    <property type="match status" value="1"/>
</dbReference>
<keyword evidence="2" id="KW-0809">Transit peptide</keyword>
<reference evidence="4" key="1">
    <citation type="submission" date="2023-07" db="EMBL/GenBank/DDBJ databases">
        <title>A chromosome-level genome assembly of Lolium multiflorum.</title>
        <authorList>
            <person name="Chen Y."/>
            <person name="Copetti D."/>
            <person name="Kolliker R."/>
            <person name="Studer B."/>
        </authorList>
    </citation>
    <scope>NUCLEOTIDE SEQUENCE</scope>
    <source>
        <strain evidence="4">02402/16</strain>
        <tissue evidence="4">Leaf</tissue>
    </source>
</reference>
<dbReference type="GO" id="GO:0009451">
    <property type="term" value="P:RNA modification"/>
    <property type="evidence" value="ECO:0007669"/>
    <property type="project" value="InterPro"/>
</dbReference>
<evidence type="ECO:0000256" key="1">
    <source>
        <dbReference type="ARBA" id="ARBA00022737"/>
    </source>
</evidence>
<dbReference type="Pfam" id="PF01535">
    <property type="entry name" value="PPR"/>
    <property type="match status" value="1"/>
</dbReference>
<evidence type="ECO:0000256" key="3">
    <source>
        <dbReference type="PROSITE-ProRule" id="PRU00708"/>
    </source>
</evidence>
<dbReference type="InterPro" id="IPR011990">
    <property type="entry name" value="TPR-like_helical_dom_sf"/>
</dbReference>
<dbReference type="InterPro" id="IPR046960">
    <property type="entry name" value="PPR_At4g14850-like_plant"/>
</dbReference>
<dbReference type="GO" id="GO:0003723">
    <property type="term" value="F:RNA binding"/>
    <property type="evidence" value="ECO:0007669"/>
    <property type="project" value="InterPro"/>
</dbReference>
<evidence type="ECO:0000313" key="5">
    <source>
        <dbReference type="Proteomes" id="UP001231189"/>
    </source>
</evidence>
<dbReference type="PROSITE" id="PS51375">
    <property type="entry name" value="PPR"/>
    <property type="match status" value="1"/>
</dbReference>
<proteinExistence type="predicted"/>